<reference evidence="2 3" key="1">
    <citation type="journal article" date="2016" name="Nat. Commun.">
        <title>Thousands of microbial genomes shed light on interconnected biogeochemical processes in an aquifer system.</title>
        <authorList>
            <person name="Anantharaman K."/>
            <person name="Brown C.T."/>
            <person name="Hug L.A."/>
            <person name="Sharon I."/>
            <person name="Castelle C.J."/>
            <person name="Probst A.J."/>
            <person name="Thomas B.C."/>
            <person name="Singh A."/>
            <person name="Wilkins M.J."/>
            <person name="Karaoz U."/>
            <person name="Brodie E.L."/>
            <person name="Williams K.H."/>
            <person name="Hubbard S.S."/>
            <person name="Banfield J.F."/>
        </authorList>
    </citation>
    <scope>NUCLEOTIDE SEQUENCE [LARGE SCALE GENOMIC DNA]</scope>
</reference>
<dbReference type="InterPro" id="IPR002934">
    <property type="entry name" value="Polymerase_NTP_transf_dom"/>
</dbReference>
<dbReference type="Gene3D" id="1.10.10.10">
    <property type="entry name" value="Winged helix-like DNA-binding domain superfamily/Winged helix DNA-binding domain"/>
    <property type="match status" value="1"/>
</dbReference>
<dbReference type="AlphaFoldDB" id="A0A1F4U4R8"/>
<dbReference type="InterPro" id="IPR011991">
    <property type="entry name" value="ArsR-like_HTH"/>
</dbReference>
<sequence length="180" mass="21164">MISFKSKITAKILEYYFLNPDTERYANELAKALELDPKNLHRKLEELEKEGLFKSEFRGKERYFSLNKKFALLDHYKQIFLKTFGLEHKLKQITKEVAGIKEAYIFGSYAREKMDSSSDIDLLIIGSHSILELQKRINKLQKETGREFNIINLSEAEFKERKKNDQLIKNIFKAGPIKLL</sequence>
<accession>A0A1F4U4R8</accession>
<evidence type="ECO:0000313" key="2">
    <source>
        <dbReference type="EMBL" id="OGC39965.1"/>
    </source>
</evidence>
<evidence type="ECO:0000259" key="1">
    <source>
        <dbReference type="Pfam" id="PF01909"/>
    </source>
</evidence>
<dbReference type="PANTHER" id="PTHR43449">
    <property type="entry name" value="NUCLEOTIDYLTRANSFERASE"/>
    <property type="match status" value="1"/>
</dbReference>
<dbReference type="InterPro" id="IPR043519">
    <property type="entry name" value="NT_sf"/>
</dbReference>
<dbReference type="Gene3D" id="3.30.460.10">
    <property type="entry name" value="Beta Polymerase, domain 2"/>
    <property type="match status" value="1"/>
</dbReference>
<gene>
    <name evidence="2" type="ORF">A2438_05575</name>
</gene>
<feature type="domain" description="Polymerase nucleotidyl transferase" evidence="1">
    <location>
        <begin position="89"/>
        <end position="164"/>
    </location>
</feature>
<dbReference type="CDD" id="cd05403">
    <property type="entry name" value="NT_KNTase_like"/>
    <property type="match status" value="1"/>
</dbReference>
<proteinExistence type="predicted"/>
<dbReference type="InterPro" id="IPR036390">
    <property type="entry name" value="WH_DNA-bd_sf"/>
</dbReference>
<dbReference type="EMBL" id="MEUJ01000005">
    <property type="protein sequence ID" value="OGC39965.1"/>
    <property type="molecule type" value="Genomic_DNA"/>
</dbReference>
<evidence type="ECO:0000313" key="3">
    <source>
        <dbReference type="Proteomes" id="UP000179242"/>
    </source>
</evidence>
<comment type="caution">
    <text evidence="2">The sequence shown here is derived from an EMBL/GenBank/DDBJ whole genome shotgun (WGS) entry which is preliminary data.</text>
</comment>
<organism evidence="2 3">
    <name type="scientific">candidate division WOR-1 bacterium RIFOXYC2_FULL_46_14</name>
    <dbReference type="NCBI Taxonomy" id="1802587"/>
    <lineage>
        <taxon>Bacteria</taxon>
        <taxon>Bacillati</taxon>
        <taxon>Saganbacteria</taxon>
    </lineage>
</organism>
<dbReference type="InterPro" id="IPR036388">
    <property type="entry name" value="WH-like_DNA-bd_sf"/>
</dbReference>
<dbReference type="SUPFAM" id="SSF46785">
    <property type="entry name" value="Winged helix' DNA-binding domain"/>
    <property type="match status" value="1"/>
</dbReference>
<dbReference type="GO" id="GO:0016779">
    <property type="term" value="F:nucleotidyltransferase activity"/>
    <property type="evidence" value="ECO:0007669"/>
    <property type="project" value="InterPro"/>
</dbReference>
<dbReference type="CDD" id="cd00090">
    <property type="entry name" value="HTH_ARSR"/>
    <property type="match status" value="1"/>
</dbReference>
<dbReference type="Proteomes" id="UP000179242">
    <property type="component" value="Unassembled WGS sequence"/>
</dbReference>
<name>A0A1F4U4R8_UNCSA</name>
<dbReference type="PANTHER" id="PTHR43449:SF3">
    <property type="entry name" value="POLYMERASE NUCLEOTIDYL TRANSFERASE DOMAIN-CONTAINING PROTEIN"/>
    <property type="match status" value="1"/>
</dbReference>
<dbReference type="SUPFAM" id="SSF81301">
    <property type="entry name" value="Nucleotidyltransferase"/>
    <property type="match status" value="1"/>
</dbReference>
<protein>
    <recommendedName>
        <fullName evidence="1">Polymerase nucleotidyl transferase domain-containing protein</fullName>
    </recommendedName>
</protein>
<dbReference type="Pfam" id="PF01909">
    <property type="entry name" value="NTP_transf_2"/>
    <property type="match status" value="1"/>
</dbReference>